<proteinExistence type="inferred from homology"/>
<dbReference type="VEuPathDB" id="FungiDB:YALI1_D10264g"/>
<feature type="compositionally biased region" description="Basic and acidic residues" evidence="13">
    <location>
        <begin position="241"/>
        <end position="251"/>
    </location>
</feature>
<feature type="transmembrane region" description="Helical" evidence="14">
    <location>
        <begin position="439"/>
        <end position="458"/>
    </location>
</feature>
<dbReference type="GO" id="GO:0004144">
    <property type="term" value="F:diacylglycerol O-acyltransferase activity"/>
    <property type="evidence" value="ECO:0007669"/>
    <property type="project" value="TreeGrafter"/>
</dbReference>
<keyword evidence="4 11" id="KW-0808">Transferase</keyword>
<dbReference type="EMBL" id="KZ858993">
    <property type="protein sequence ID" value="RDW25792.1"/>
    <property type="molecule type" value="Genomic_DNA"/>
</dbReference>
<reference evidence="15 16" key="1">
    <citation type="submission" date="2018-07" db="EMBL/GenBank/DDBJ databases">
        <title>Draft Genome Assemblies for Five Robust Yarrowia lipolytica Strains Exhibiting High Lipid Production and Pentose Sugar Utilization and Sugar Alcohol Secretion from Undetoxified Lignocellulosic Biomass Hydrolysates.</title>
        <authorList>
            <consortium name="DOE Joint Genome Institute"/>
            <person name="Walker C."/>
            <person name="Ryu S."/>
            <person name="Na H."/>
            <person name="Zane M."/>
            <person name="LaButti K."/>
            <person name="Lipzen A."/>
            <person name="Haridas S."/>
            <person name="Barry K."/>
            <person name="Grigoriev I.V."/>
            <person name="Quarterman J."/>
            <person name="Slininger P."/>
            <person name="Dien B."/>
            <person name="Trinh C.T."/>
        </authorList>
    </citation>
    <scope>NUCLEOTIDE SEQUENCE [LARGE SCALE GENOMIC DNA]</scope>
    <source>
        <strain evidence="15 16">YB392</strain>
    </source>
</reference>
<sequence length="526" mass="59630">MEVRRRTIDVLKAQKNGYESGPPSRQSSQPSSRASSRTRNKHSSSTLSLSGLTMKVQKKPAGPPANSKTPFLHIKPVHTCCSTSMLSRDYDGSNPSFKGFKNIGMIILIVGNLRLAFENYLKYGISNPFFDPKITPSEWQLSGLLIVVAYAHILMAYAIESAAKLLFLSSKHHYMAVGLLHTMNTLSSISLLSYVVYYYLPNPVAGTIVEFVAVILSLKLASYALTNSDLRKAAIHAQKLDKTQDDNEKESTSSSSSSDDAETLADIDVIPAYYAQLPYPQNVTLSNLLYFWFAPTLVYQPVYPKTERIRPKHVIRNLFELVSLCMLIQFLIFQYAYPIMQSCLALFFQPKLDYANISERLMKLASVSMMVWLIGFYAFFQNGLNLIAELTCFGNRTFYQQWWNSRSIGQYWTLWNKPVNQYFRHHVYVPLLARGMSRFNASVVVFFFSAVIHELLVGIPTHNIIGAAFFGMMSQVPLIMATENLQHINSSLGPFLGNCAFWFTFFLGQPTCAFLYYLAYNYKQNQ</sequence>
<feature type="compositionally biased region" description="Low complexity" evidence="13">
    <location>
        <begin position="43"/>
        <end position="53"/>
    </location>
</feature>
<feature type="transmembrane region" description="Helical" evidence="14">
    <location>
        <begin position="103"/>
        <end position="121"/>
    </location>
</feature>
<comment type="similarity">
    <text evidence="3 11">Belongs to the membrane-bound acyltransferase family. Sterol o-acyltransferase subfamily.</text>
</comment>
<keyword evidence="8 11" id="KW-0472">Membrane</keyword>
<evidence type="ECO:0000256" key="9">
    <source>
        <dbReference type="ARBA" id="ARBA00023315"/>
    </source>
</evidence>
<evidence type="ECO:0000256" key="5">
    <source>
        <dbReference type="ARBA" id="ARBA00022692"/>
    </source>
</evidence>
<evidence type="ECO:0000256" key="12">
    <source>
        <dbReference type="PIRSR" id="PIRSR000439-1"/>
    </source>
</evidence>
<evidence type="ECO:0000256" key="4">
    <source>
        <dbReference type="ARBA" id="ARBA00022679"/>
    </source>
</evidence>
<name>A0A371C6J4_YARLL</name>
<evidence type="ECO:0000256" key="2">
    <source>
        <dbReference type="ARBA" id="ARBA00005189"/>
    </source>
</evidence>
<dbReference type="PANTHER" id="PTHR10408:SF7">
    <property type="entry name" value="DIACYLGLYCEROL O-ACYLTRANSFERASE 1"/>
    <property type="match status" value="1"/>
</dbReference>
<dbReference type="PANTHER" id="PTHR10408">
    <property type="entry name" value="STEROL O-ACYLTRANSFERASE"/>
    <property type="match status" value="1"/>
</dbReference>
<dbReference type="InterPro" id="IPR014371">
    <property type="entry name" value="Oat_ACAT_DAG_ARE"/>
</dbReference>
<evidence type="ECO:0000313" key="15">
    <source>
        <dbReference type="EMBL" id="RDW25792.1"/>
    </source>
</evidence>
<gene>
    <name evidence="15" type="ORF">B0I71DRAFT_37158</name>
</gene>
<feature type="transmembrane region" description="Helical" evidence="14">
    <location>
        <begin position="206"/>
        <end position="225"/>
    </location>
</feature>
<dbReference type="PIRSF" id="PIRSF000439">
    <property type="entry name" value="Oat_ACAT_DAG_ARE"/>
    <property type="match status" value="1"/>
</dbReference>
<protein>
    <recommendedName>
        <fullName evidence="11">O-acyltransferase</fullName>
    </recommendedName>
</protein>
<feature type="region of interest" description="Disordered" evidence="13">
    <location>
        <begin position="1"/>
        <end position="69"/>
    </location>
</feature>
<dbReference type="GO" id="GO:0005789">
    <property type="term" value="C:endoplasmic reticulum membrane"/>
    <property type="evidence" value="ECO:0007669"/>
    <property type="project" value="UniProtKB-SubCell"/>
</dbReference>
<keyword evidence="9 11" id="KW-0012">Acyltransferase</keyword>
<dbReference type="VEuPathDB" id="FungiDB:YALI0_D07986g"/>
<feature type="transmembrane region" description="Helical" evidence="14">
    <location>
        <begin position="495"/>
        <end position="519"/>
    </location>
</feature>
<keyword evidence="6 11" id="KW-0256">Endoplasmic reticulum</keyword>
<organism evidence="15 16">
    <name type="scientific">Yarrowia lipolytica</name>
    <name type="common">Candida lipolytica</name>
    <dbReference type="NCBI Taxonomy" id="4952"/>
    <lineage>
        <taxon>Eukaryota</taxon>
        <taxon>Fungi</taxon>
        <taxon>Dikarya</taxon>
        <taxon>Ascomycota</taxon>
        <taxon>Saccharomycotina</taxon>
        <taxon>Dipodascomycetes</taxon>
        <taxon>Dipodascales</taxon>
        <taxon>Dipodascales incertae sedis</taxon>
        <taxon>Yarrowia</taxon>
    </lineage>
</organism>
<evidence type="ECO:0000256" key="1">
    <source>
        <dbReference type="ARBA" id="ARBA00004477"/>
    </source>
</evidence>
<evidence type="ECO:0000256" key="10">
    <source>
        <dbReference type="ARBA" id="ARBA00023568"/>
    </source>
</evidence>
<keyword evidence="7 14" id="KW-1133">Transmembrane helix</keyword>
<feature type="active site" evidence="12">
    <location>
        <position position="453"/>
    </location>
</feature>
<feature type="compositionally biased region" description="Low complexity" evidence="13">
    <location>
        <begin position="20"/>
        <end position="35"/>
    </location>
</feature>
<feature type="region of interest" description="Disordered" evidence="13">
    <location>
        <begin position="241"/>
        <end position="260"/>
    </location>
</feature>
<dbReference type="AlphaFoldDB" id="A0A371C6J4"/>
<comment type="function">
    <text evidence="10">Sterol O-acyltransferase that catalyzes the formation of stery esters.</text>
</comment>
<dbReference type="GO" id="GO:0019432">
    <property type="term" value="P:triglyceride biosynthetic process"/>
    <property type="evidence" value="ECO:0007669"/>
    <property type="project" value="TreeGrafter"/>
</dbReference>
<keyword evidence="5 14" id="KW-0812">Transmembrane</keyword>
<dbReference type="InterPro" id="IPR004299">
    <property type="entry name" value="MBOAT_fam"/>
</dbReference>
<feature type="transmembrane region" description="Helical" evidence="14">
    <location>
        <begin position="318"/>
        <end position="340"/>
    </location>
</feature>
<evidence type="ECO:0000256" key="7">
    <source>
        <dbReference type="ARBA" id="ARBA00022989"/>
    </source>
</evidence>
<evidence type="ECO:0000256" key="8">
    <source>
        <dbReference type="ARBA" id="ARBA00023136"/>
    </source>
</evidence>
<dbReference type="Proteomes" id="UP000256601">
    <property type="component" value="Unassembled WGS sequence"/>
</dbReference>
<feature type="transmembrane region" description="Helical" evidence="14">
    <location>
        <begin position="179"/>
        <end position="200"/>
    </location>
</feature>
<dbReference type="Pfam" id="PF03062">
    <property type="entry name" value="MBOAT"/>
    <property type="match status" value="1"/>
</dbReference>
<feature type="transmembrane region" description="Helical" evidence="14">
    <location>
        <begin position="141"/>
        <end position="159"/>
    </location>
</feature>
<evidence type="ECO:0000313" key="16">
    <source>
        <dbReference type="Proteomes" id="UP000256601"/>
    </source>
</evidence>
<evidence type="ECO:0000256" key="3">
    <source>
        <dbReference type="ARBA" id="ARBA00009010"/>
    </source>
</evidence>
<comment type="subcellular location">
    <subcellularLocation>
        <location evidence="1 11">Endoplasmic reticulum membrane</location>
        <topology evidence="1 11">Multi-pass membrane protein</topology>
    </subcellularLocation>
</comment>
<accession>A0A371C6J4</accession>
<evidence type="ECO:0000256" key="11">
    <source>
        <dbReference type="PIRNR" id="PIRNR000439"/>
    </source>
</evidence>
<evidence type="ECO:0000256" key="13">
    <source>
        <dbReference type="SAM" id="MobiDB-lite"/>
    </source>
</evidence>
<evidence type="ECO:0000256" key="14">
    <source>
        <dbReference type="SAM" id="Phobius"/>
    </source>
</evidence>
<comment type="pathway">
    <text evidence="2">Lipid metabolism.</text>
</comment>
<feature type="transmembrane region" description="Helical" evidence="14">
    <location>
        <begin position="360"/>
        <end position="380"/>
    </location>
</feature>
<evidence type="ECO:0000256" key="6">
    <source>
        <dbReference type="ARBA" id="ARBA00022824"/>
    </source>
</evidence>